<reference evidence="11 12" key="1">
    <citation type="submission" date="2016-09" db="EMBL/GenBank/DDBJ databases">
        <title>The draft genome of Dichanthelium oligosanthes: A C3 panicoid grass species.</title>
        <authorList>
            <person name="Studer A.J."/>
            <person name="Schnable J.C."/>
            <person name="Brutnell T.P."/>
        </authorList>
    </citation>
    <scope>NUCLEOTIDE SEQUENCE [LARGE SCALE GENOMIC DNA]</scope>
    <source>
        <strain evidence="12">cv. Kellogg 1175</strain>
        <tissue evidence="11">Leaf</tissue>
    </source>
</reference>
<dbReference type="InterPro" id="IPR002939">
    <property type="entry name" value="DnaJ_C"/>
</dbReference>
<dbReference type="SMART" id="SM01221">
    <property type="entry name" value="FTCD"/>
    <property type="match status" value="1"/>
</dbReference>
<dbReference type="Gene3D" id="2.60.260.20">
    <property type="entry name" value="Urease metallochaperone UreE, N-terminal domain"/>
    <property type="match status" value="2"/>
</dbReference>
<keyword evidence="4" id="KW-0677">Repeat</keyword>
<dbReference type="InterPro" id="IPR001305">
    <property type="entry name" value="HSP_DnaJ_Cys-rich_dom"/>
</dbReference>
<accession>A0A1E5VDA4</accession>
<evidence type="ECO:0000256" key="2">
    <source>
        <dbReference type="ARBA" id="ARBA00022679"/>
    </source>
</evidence>
<name>A0A1E5VDA4_9POAL</name>
<dbReference type="GO" id="GO:0031072">
    <property type="term" value="F:heat shock protein binding"/>
    <property type="evidence" value="ECO:0007669"/>
    <property type="project" value="InterPro"/>
</dbReference>
<gene>
    <name evidence="11" type="ORF">BAE44_0015947</name>
</gene>
<dbReference type="Gene3D" id="3.30.990.10">
    <property type="entry name" value="Formiminotransferase, N-terminal subdomain"/>
    <property type="match status" value="1"/>
</dbReference>
<evidence type="ECO:0000259" key="9">
    <source>
        <dbReference type="PROSITE" id="PS50076"/>
    </source>
</evidence>
<dbReference type="EMBL" id="LWDX02043700">
    <property type="protein sequence ID" value="OEL23037.1"/>
    <property type="molecule type" value="Genomic_DNA"/>
</dbReference>
<dbReference type="FunFam" id="2.10.230.10:FF:000002">
    <property type="entry name" value="Molecular chaperone DnaJ"/>
    <property type="match status" value="1"/>
</dbReference>
<feature type="zinc finger region" description="CR-type" evidence="8">
    <location>
        <begin position="273"/>
        <end position="351"/>
    </location>
</feature>
<dbReference type="InterPro" id="IPR008971">
    <property type="entry name" value="HSP40/DnaJ_pept-bd"/>
</dbReference>
<dbReference type="GO" id="GO:0005542">
    <property type="term" value="F:folic acid binding"/>
    <property type="evidence" value="ECO:0007669"/>
    <property type="project" value="InterPro"/>
</dbReference>
<dbReference type="GO" id="GO:0008270">
    <property type="term" value="F:zinc ion binding"/>
    <property type="evidence" value="ECO:0007669"/>
    <property type="project" value="UniProtKB-KW"/>
</dbReference>
<dbReference type="GO" id="GO:0051082">
    <property type="term" value="F:unfolded protein binding"/>
    <property type="evidence" value="ECO:0007669"/>
    <property type="project" value="InterPro"/>
</dbReference>
<dbReference type="CDD" id="cd10747">
    <property type="entry name" value="DnaJ_C"/>
    <property type="match status" value="1"/>
</dbReference>
<dbReference type="InterPro" id="IPR012886">
    <property type="entry name" value="Formiminotransferase_N"/>
</dbReference>
<dbReference type="EC" id="2.1.2.5" evidence="1"/>
<dbReference type="Gene3D" id="1.10.287.110">
    <property type="entry name" value="DnaJ domain"/>
    <property type="match status" value="1"/>
</dbReference>
<dbReference type="PROSITE" id="PS50076">
    <property type="entry name" value="DNAJ_2"/>
    <property type="match status" value="1"/>
</dbReference>
<keyword evidence="12" id="KW-1185">Reference proteome</keyword>
<keyword evidence="7" id="KW-0143">Chaperone</keyword>
<feature type="domain" description="CR-type" evidence="10">
    <location>
        <begin position="273"/>
        <end position="351"/>
    </location>
</feature>
<dbReference type="SMART" id="SM01222">
    <property type="entry name" value="FTCD_N"/>
    <property type="match status" value="1"/>
</dbReference>
<evidence type="ECO:0000256" key="6">
    <source>
        <dbReference type="ARBA" id="ARBA00022833"/>
    </source>
</evidence>
<dbReference type="InterPro" id="IPR036410">
    <property type="entry name" value="HSP_DnaJ_Cys-rich_dom_sf"/>
</dbReference>
<dbReference type="InterPro" id="IPR051623">
    <property type="entry name" value="FTCD"/>
</dbReference>
<sequence>MRLPGGARLALLLARRSLSSSSSAAAASRFPRARTGIWSDAAARAAPSRSSPFSSPSTAHRFFHGTRPVAAKDYYDVLGVSKNASQAEIKKAYYGINYAHQSCIWLQFARIAGRCSRIVHAVIIVSSTLSTMGQCPFHSAIDLTMPTFFCLLSPISLQRSFIQTQIKVMRMQNGSFKRFNELMRYLTLKDEQKRSFYDQVGPDQYEKASAAGGGAGNPFEGGFGNPFEDIFGGGGGGGGGVNDFFRNIFRDREFGGRDVKVALEISFMEAVQGCTKTINFQTSVTCETCGGAGVPPGTKPETCVACRGSGFMFMQTGPFRMQSTCTKCGGSGKTVKEFCKTCKGNKVVPGMKSVRLDILPGSDDEDTIKLMRSGGADPDGRPGDLYAILGGTVQVPTLSGDVVVKVKPGTQPGQKVVLRGKGIKTRNSSYYGDQYVHFNVNIPVLLRRHHQMQPSSHRQKCCCRLEFPQKNAAQEKRREGATMLRPALACCKLYISEARNAPALRAIERAVAGLRPAAVLVNAFSDDAYNRVGYTLVSRLTGGGGGGSDDSDQPPLHRAAFGVVEAALEAVDFGAHAGAHPRLGVVDHIAFHPLAGAHLDDVAALTRAVAADIGDKLQVPTYLYGAAHSQGRTLASIRRQLGYFTPNSPGEQWQGAPDASSLPVAPDAGPMTPSRSKGVVAIGATAWVDNYNVPVHTADVGAAKRIARAVSERGGGLKSVQAMGLAHGEGVAEVACNLLDPARVGAGQVQERVRQLAVEQGLAVGEGYFTDFSQEKIVELYMQSAEAEASQQ</sequence>
<dbReference type="InterPro" id="IPR013802">
    <property type="entry name" value="Formiminotransferase_C"/>
</dbReference>
<dbReference type="InterPro" id="IPR022384">
    <property type="entry name" value="FormiminoTrfase_cat_dom_sf"/>
</dbReference>
<dbReference type="Gene3D" id="2.10.230.10">
    <property type="entry name" value="Heat shock protein DnaJ, cysteine-rich domain"/>
    <property type="match status" value="1"/>
</dbReference>
<feature type="domain" description="J" evidence="9">
    <location>
        <begin position="73"/>
        <end position="201"/>
    </location>
</feature>
<evidence type="ECO:0000256" key="5">
    <source>
        <dbReference type="ARBA" id="ARBA00022771"/>
    </source>
</evidence>
<proteinExistence type="predicted"/>
<evidence type="ECO:0000256" key="3">
    <source>
        <dbReference type="ARBA" id="ARBA00022723"/>
    </source>
</evidence>
<dbReference type="SUPFAM" id="SSF46565">
    <property type="entry name" value="Chaperone J-domain"/>
    <property type="match status" value="1"/>
</dbReference>
<dbReference type="Gene3D" id="3.30.70.670">
    <property type="entry name" value="Formiminotransferase, C-terminal subdomain"/>
    <property type="match status" value="1"/>
</dbReference>
<dbReference type="GO" id="GO:0006457">
    <property type="term" value="P:protein folding"/>
    <property type="evidence" value="ECO:0007669"/>
    <property type="project" value="InterPro"/>
</dbReference>
<keyword evidence="6 8" id="KW-0862">Zinc</keyword>
<keyword evidence="2" id="KW-0808">Transferase</keyword>
<comment type="caution">
    <text evidence="11">The sequence shown here is derived from an EMBL/GenBank/DDBJ whole genome shotgun (WGS) entry which is preliminary data.</text>
</comment>
<evidence type="ECO:0000256" key="1">
    <source>
        <dbReference type="ARBA" id="ARBA00012252"/>
    </source>
</evidence>
<dbReference type="GO" id="GO:0005783">
    <property type="term" value="C:endoplasmic reticulum"/>
    <property type="evidence" value="ECO:0007669"/>
    <property type="project" value="UniProtKB-ARBA"/>
</dbReference>
<dbReference type="PANTHER" id="PTHR12234:SF1">
    <property type="entry name" value="FORMIMINOTRANSFERASE N-TERMINAL SUBDOMAIN-CONTAINING PROTEIN"/>
    <property type="match status" value="1"/>
</dbReference>
<protein>
    <recommendedName>
        <fullName evidence="1">glutamate formimidoyltransferase</fullName>
        <ecNumber evidence="1">2.1.2.5</ecNumber>
    </recommendedName>
</protein>
<organism evidence="11 12">
    <name type="scientific">Dichanthelium oligosanthes</name>
    <dbReference type="NCBI Taxonomy" id="888268"/>
    <lineage>
        <taxon>Eukaryota</taxon>
        <taxon>Viridiplantae</taxon>
        <taxon>Streptophyta</taxon>
        <taxon>Embryophyta</taxon>
        <taxon>Tracheophyta</taxon>
        <taxon>Spermatophyta</taxon>
        <taxon>Magnoliopsida</taxon>
        <taxon>Liliopsida</taxon>
        <taxon>Poales</taxon>
        <taxon>Poaceae</taxon>
        <taxon>PACMAD clade</taxon>
        <taxon>Panicoideae</taxon>
        <taxon>Panicodae</taxon>
        <taxon>Paniceae</taxon>
        <taxon>Dichantheliinae</taxon>
        <taxon>Dichanthelium</taxon>
    </lineage>
</organism>
<evidence type="ECO:0000256" key="8">
    <source>
        <dbReference type="PROSITE-ProRule" id="PRU00546"/>
    </source>
</evidence>
<dbReference type="InterPro" id="IPR037064">
    <property type="entry name" value="Formiminotransferase_N_sf"/>
</dbReference>
<dbReference type="Pfam" id="PF07837">
    <property type="entry name" value="FTCD_N"/>
    <property type="match status" value="1"/>
</dbReference>
<dbReference type="SUPFAM" id="SSF57938">
    <property type="entry name" value="DnaJ/Hsp40 cysteine-rich domain"/>
    <property type="match status" value="1"/>
</dbReference>
<dbReference type="SUPFAM" id="SSF55116">
    <property type="entry name" value="Formiminotransferase domain of formiminotransferase-cyclodeaminase"/>
    <property type="match status" value="2"/>
</dbReference>
<dbReference type="PRINTS" id="PR00625">
    <property type="entry name" value="JDOMAIN"/>
</dbReference>
<dbReference type="InterPro" id="IPR037070">
    <property type="entry name" value="Formiminotransferase_C_sf"/>
</dbReference>
<dbReference type="InterPro" id="IPR036869">
    <property type="entry name" value="J_dom_sf"/>
</dbReference>
<dbReference type="Pfam" id="PF01556">
    <property type="entry name" value="DnaJ_C"/>
    <property type="match status" value="1"/>
</dbReference>
<evidence type="ECO:0000259" key="10">
    <source>
        <dbReference type="PROSITE" id="PS51188"/>
    </source>
</evidence>
<keyword evidence="3 8" id="KW-0479">Metal-binding</keyword>
<dbReference type="CDD" id="cd06257">
    <property type="entry name" value="DnaJ"/>
    <property type="match status" value="1"/>
</dbReference>
<dbReference type="OrthoDB" id="48036at2759"/>
<evidence type="ECO:0000313" key="12">
    <source>
        <dbReference type="Proteomes" id="UP000095767"/>
    </source>
</evidence>
<dbReference type="SUPFAM" id="SSF49493">
    <property type="entry name" value="HSP40/DnaJ peptide-binding domain"/>
    <property type="match status" value="1"/>
</dbReference>
<dbReference type="CDD" id="cd10719">
    <property type="entry name" value="DnaJ_zf"/>
    <property type="match status" value="1"/>
</dbReference>
<dbReference type="GO" id="GO:0030409">
    <property type="term" value="F:glutamate formimidoyltransferase activity"/>
    <property type="evidence" value="ECO:0007669"/>
    <property type="project" value="UniProtKB-EC"/>
</dbReference>
<evidence type="ECO:0000256" key="7">
    <source>
        <dbReference type="ARBA" id="ARBA00023186"/>
    </source>
</evidence>
<keyword evidence="5 8" id="KW-0863">Zinc-finger</keyword>
<dbReference type="PROSITE" id="PS51188">
    <property type="entry name" value="ZF_CR"/>
    <property type="match status" value="1"/>
</dbReference>
<dbReference type="PANTHER" id="PTHR12234">
    <property type="entry name" value="FORMIMINOTRANSFERASE-CYCLODEAMINASE"/>
    <property type="match status" value="1"/>
</dbReference>
<evidence type="ECO:0000313" key="11">
    <source>
        <dbReference type="EMBL" id="OEL23037.1"/>
    </source>
</evidence>
<dbReference type="Pfam" id="PF00684">
    <property type="entry name" value="DnaJ_CXXCXGXG"/>
    <property type="match status" value="1"/>
</dbReference>
<dbReference type="Proteomes" id="UP000095767">
    <property type="component" value="Unassembled WGS sequence"/>
</dbReference>
<dbReference type="AlphaFoldDB" id="A0A1E5VDA4"/>
<dbReference type="InterPro" id="IPR001623">
    <property type="entry name" value="DnaJ_domain"/>
</dbReference>
<dbReference type="STRING" id="888268.A0A1E5VDA4"/>
<evidence type="ECO:0000256" key="4">
    <source>
        <dbReference type="ARBA" id="ARBA00022737"/>
    </source>
</evidence>